<evidence type="ECO:0000313" key="1">
    <source>
        <dbReference type="EMBL" id="SDR78029.1"/>
    </source>
</evidence>
<dbReference type="Proteomes" id="UP000198858">
    <property type="component" value="Chromosome I"/>
</dbReference>
<name>A0A1H1LW82_9FLAO</name>
<reference evidence="1 2" key="1">
    <citation type="submission" date="2016-10" db="EMBL/GenBank/DDBJ databases">
        <authorList>
            <person name="Varghese N."/>
            <person name="Submissions S."/>
        </authorList>
    </citation>
    <scope>NUCLEOTIDE SEQUENCE [LARGE SCALE GENOMIC DNA]</scope>
    <source>
        <strain evidence="1 2">Mar_2010_102</strain>
    </source>
</reference>
<dbReference type="InterPro" id="IPR027417">
    <property type="entry name" value="P-loop_NTPase"/>
</dbReference>
<dbReference type="Gene3D" id="3.40.50.300">
    <property type="entry name" value="P-loop containing nucleotide triphosphate hydrolases"/>
    <property type="match status" value="1"/>
</dbReference>
<dbReference type="AlphaFoldDB" id="A0A1H1LW82"/>
<protein>
    <recommendedName>
        <fullName evidence="3">Sulfotransferase domain-containing protein</fullName>
    </recommendedName>
</protein>
<organism evidence="1 2">
    <name type="scientific">Christiangramia echinicola</name>
    <dbReference type="NCBI Taxonomy" id="279359"/>
    <lineage>
        <taxon>Bacteria</taxon>
        <taxon>Pseudomonadati</taxon>
        <taxon>Bacteroidota</taxon>
        <taxon>Flavobacteriia</taxon>
        <taxon>Flavobacteriales</taxon>
        <taxon>Flavobacteriaceae</taxon>
        <taxon>Christiangramia</taxon>
    </lineage>
</organism>
<keyword evidence="2" id="KW-1185">Reference proteome</keyword>
<sequence length="310" mass="37151">MKNNKIYLHIGYPKTATTFFQEKVFSELEGVYYLGKRNNKESDIYSKFYQFIFNEKNEYKKIISEFLKEKLEFQNILISEEDFLFNSLRFNQYSDSIDYRISLKRFFDLVNSEKDKCKLLVTTRDVSELVKSIYGQSFYNYFSTIENIKDFEGFKTNFLFNNSRVDQNRNNFLNALNSDQVENTLIDFFGVENILKCNYKELLLNRSVYFSQYFSDQIYSQNKLLLGGESIDNMKINSRSNSDHTRYSTNEGILYNRLLLIKQKYFPAFRMKFSFFKKLLKQIRFNSQKELKLEMNNDEVNLLTKLLNEA</sequence>
<accession>A0A1H1LW82</accession>
<dbReference type="EMBL" id="LT629745">
    <property type="protein sequence ID" value="SDR78029.1"/>
    <property type="molecule type" value="Genomic_DNA"/>
</dbReference>
<dbReference type="RefSeq" id="WP_089661533.1">
    <property type="nucleotide sequence ID" value="NZ_LT629745.1"/>
</dbReference>
<evidence type="ECO:0008006" key="3">
    <source>
        <dbReference type="Google" id="ProtNLM"/>
    </source>
</evidence>
<proteinExistence type="predicted"/>
<dbReference type="STRING" id="1250231.SAMN04488552_1001"/>
<dbReference type="SUPFAM" id="SSF52540">
    <property type="entry name" value="P-loop containing nucleoside triphosphate hydrolases"/>
    <property type="match status" value="1"/>
</dbReference>
<gene>
    <name evidence="1" type="ORF">SAMN04488552_1001</name>
</gene>
<evidence type="ECO:0000313" key="2">
    <source>
        <dbReference type="Proteomes" id="UP000198858"/>
    </source>
</evidence>